<evidence type="ECO:0000313" key="2">
    <source>
        <dbReference type="Proteomes" id="UP000606274"/>
    </source>
</evidence>
<dbReference type="PANTHER" id="PTHR22028:SF4">
    <property type="entry name" value="PROTEIN SFI1 HOMOLOG"/>
    <property type="match status" value="1"/>
</dbReference>
<proteinExistence type="predicted"/>
<dbReference type="InterPro" id="IPR052270">
    <property type="entry name" value="CACF_protein"/>
</dbReference>
<protein>
    <submittedName>
        <fullName evidence="1">Uncharacterized protein</fullName>
    </submittedName>
</protein>
<dbReference type="Proteomes" id="UP000606274">
    <property type="component" value="Unassembled WGS sequence"/>
</dbReference>
<evidence type="ECO:0000313" key="1">
    <source>
        <dbReference type="EMBL" id="KAF7711659.1"/>
    </source>
</evidence>
<dbReference type="EMBL" id="JABFDY010000001">
    <property type="protein sequence ID" value="KAF7711659.1"/>
    <property type="molecule type" value="Genomic_DNA"/>
</dbReference>
<accession>A0A8T0BX56</accession>
<feature type="non-terminal residue" evidence="1">
    <location>
        <position position="1"/>
    </location>
</feature>
<dbReference type="PANTHER" id="PTHR22028">
    <property type="entry name" value="SFI1 SPINDLE BODY DOMAIN-CONTAINING PROTEIN-RELATED"/>
    <property type="match status" value="1"/>
</dbReference>
<dbReference type="AlphaFoldDB" id="A0A8T0BX56"/>
<sequence>MRNTPVRNVTYRVGYTWNRGGRLKELRIRHLARKFLHLWIQKTFGRITLSQARSHRNKVVLRKVLSAWKDEWWHARREWTLTIRADCHYKWVWSVWQNALKRRTTEQLHADLALQQWTVSVQSRYADCRREKNRRLMQIDAYYEGGLVKHIFKAWKVLCAWRHWVTECQRKQRRLAAAAQFYRDELLREGVTHILTYTTHMSAFSSNMALHSHEQLEIRISALSEKVTERKPIMICHAARISSIESQLLR</sequence>
<reference evidence="1" key="1">
    <citation type="submission" date="2020-08" db="EMBL/GenBank/DDBJ databases">
        <title>Chromosome-level assembly of Southern catfish (Silurus meridionalis) provides insights into visual adaptation to the nocturnal and benthic lifestyles.</title>
        <authorList>
            <person name="Zhang Y."/>
            <person name="Wang D."/>
            <person name="Peng Z."/>
        </authorList>
    </citation>
    <scope>NUCLEOTIDE SEQUENCE</scope>
    <source>
        <strain evidence="1">SWU-2019-XX</strain>
        <tissue evidence="1">Muscle</tissue>
    </source>
</reference>
<gene>
    <name evidence="1" type="ORF">HF521_000670</name>
</gene>
<dbReference type="GO" id="GO:0019902">
    <property type="term" value="F:phosphatase binding"/>
    <property type="evidence" value="ECO:0007669"/>
    <property type="project" value="TreeGrafter"/>
</dbReference>
<organism evidence="1 2">
    <name type="scientific">Silurus meridionalis</name>
    <name type="common">Southern catfish</name>
    <name type="synonym">Silurus soldatovi meridionalis</name>
    <dbReference type="NCBI Taxonomy" id="175797"/>
    <lineage>
        <taxon>Eukaryota</taxon>
        <taxon>Metazoa</taxon>
        <taxon>Chordata</taxon>
        <taxon>Craniata</taxon>
        <taxon>Vertebrata</taxon>
        <taxon>Euteleostomi</taxon>
        <taxon>Actinopterygii</taxon>
        <taxon>Neopterygii</taxon>
        <taxon>Teleostei</taxon>
        <taxon>Ostariophysi</taxon>
        <taxon>Siluriformes</taxon>
        <taxon>Siluridae</taxon>
        <taxon>Silurus</taxon>
    </lineage>
</organism>
<keyword evidence="2" id="KW-1185">Reference proteome</keyword>
<comment type="caution">
    <text evidence="1">The sequence shown here is derived from an EMBL/GenBank/DDBJ whole genome shotgun (WGS) entry which is preliminary data.</text>
</comment>
<name>A0A8T0BX56_SILME</name>